<reference evidence="2 3" key="1">
    <citation type="journal article" date="2018" name="New Phytol.">
        <title>Phylogenomics of Endogonaceae and evolution of mycorrhizas within Mucoromycota.</title>
        <authorList>
            <person name="Chang Y."/>
            <person name="Desiro A."/>
            <person name="Na H."/>
            <person name="Sandor L."/>
            <person name="Lipzen A."/>
            <person name="Clum A."/>
            <person name="Barry K."/>
            <person name="Grigoriev I.V."/>
            <person name="Martin F.M."/>
            <person name="Stajich J.E."/>
            <person name="Smith M.E."/>
            <person name="Bonito G."/>
            <person name="Spatafora J.W."/>
        </authorList>
    </citation>
    <scope>NUCLEOTIDE SEQUENCE [LARGE SCALE GENOMIC DNA]</scope>
    <source>
        <strain evidence="2 3">AD002</strain>
    </source>
</reference>
<keyword evidence="1" id="KW-0812">Transmembrane</keyword>
<feature type="transmembrane region" description="Helical" evidence="1">
    <location>
        <begin position="20"/>
        <end position="38"/>
    </location>
</feature>
<gene>
    <name evidence="2" type="ORF">BC938DRAFT_478358</name>
</gene>
<dbReference type="AlphaFoldDB" id="A0A433P5R5"/>
<accession>A0A433P5R5</accession>
<protein>
    <submittedName>
        <fullName evidence="2">Uncharacterized protein</fullName>
    </submittedName>
</protein>
<dbReference type="EMBL" id="RBNJ01032234">
    <property type="protein sequence ID" value="RUS12877.1"/>
    <property type="molecule type" value="Genomic_DNA"/>
</dbReference>
<proteinExistence type="predicted"/>
<keyword evidence="1" id="KW-1133">Transmembrane helix</keyword>
<evidence type="ECO:0000313" key="2">
    <source>
        <dbReference type="EMBL" id="RUS12877.1"/>
    </source>
</evidence>
<dbReference type="Pfam" id="PF06522">
    <property type="entry name" value="B12D"/>
    <property type="match status" value="1"/>
</dbReference>
<dbReference type="Proteomes" id="UP000274822">
    <property type="component" value="Unassembled WGS sequence"/>
</dbReference>
<name>A0A433P5R5_9FUNG</name>
<comment type="caution">
    <text evidence="2">The sequence shown here is derived from an EMBL/GenBank/DDBJ whole genome shotgun (WGS) entry which is preliminary data.</text>
</comment>
<dbReference type="InterPro" id="IPR010530">
    <property type="entry name" value="B12D"/>
</dbReference>
<sequence length="110" mass="12136">MSAATVVKRSFWQTWYRAEIIPIYITVGSAVGLAGWYLSRLARGPEVKCWSIFLSLSDPPPSLAKIRRSNPYPSSPPIVIVCNNIHVCPRLAKMTTKGGKTLTNKRSSSS</sequence>
<evidence type="ECO:0000313" key="3">
    <source>
        <dbReference type="Proteomes" id="UP000274822"/>
    </source>
</evidence>
<organism evidence="2 3">
    <name type="scientific">Jimgerdemannia flammicorona</name>
    <dbReference type="NCBI Taxonomy" id="994334"/>
    <lineage>
        <taxon>Eukaryota</taxon>
        <taxon>Fungi</taxon>
        <taxon>Fungi incertae sedis</taxon>
        <taxon>Mucoromycota</taxon>
        <taxon>Mucoromycotina</taxon>
        <taxon>Endogonomycetes</taxon>
        <taxon>Endogonales</taxon>
        <taxon>Endogonaceae</taxon>
        <taxon>Jimgerdemannia</taxon>
    </lineage>
</organism>
<evidence type="ECO:0000256" key="1">
    <source>
        <dbReference type="SAM" id="Phobius"/>
    </source>
</evidence>
<keyword evidence="1" id="KW-0472">Membrane</keyword>
<keyword evidence="3" id="KW-1185">Reference proteome</keyword>